<reference evidence="2" key="2">
    <citation type="submission" date="2021-05" db="UniProtKB">
        <authorList>
            <consortium name="EnsemblPlants"/>
        </authorList>
    </citation>
    <scope>IDENTIFICATION</scope>
    <source>
        <strain evidence="2">subsp. malaccensis</strain>
    </source>
</reference>
<dbReference type="AlphaFoldDB" id="A0A804HTE9"/>
<evidence type="ECO:0000313" key="1">
    <source>
        <dbReference type="EMBL" id="CAG1859362.1"/>
    </source>
</evidence>
<protein>
    <submittedName>
        <fullName evidence="1">(wild Malaysian banana) hypothetical protein</fullName>
    </submittedName>
</protein>
<dbReference type="EMBL" id="HG996466">
    <property type="protein sequence ID" value="CAG1859362.1"/>
    <property type="molecule type" value="Genomic_DNA"/>
</dbReference>
<evidence type="ECO:0000313" key="3">
    <source>
        <dbReference type="Proteomes" id="UP000012960"/>
    </source>
</evidence>
<sequence length="38" mass="4568">MLLLLVRRRVCTRANYRESDLEEDSLKYLCVAFMCNNE</sequence>
<organism evidence="2 3">
    <name type="scientific">Musa acuminata subsp. malaccensis</name>
    <name type="common">Wild banana</name>
    <name type="synonym">Musa malaccensis</name>
    <dbReference type="NCBI Taxonomy" id="214687"/>
    <lineage>
        <taxon>Eukaryota</taxon>
        <taxon>Viridiplantae</taxon>
        <taxon>Streptophyta</taxon>
        <taxon>Embryophyta</taxon>
        <taxon>Tracheophyta</taxon>
        <taxon>Spermatophyta</taxon>
        <taxon>Magnoliopsida</taxon>
        <taxon>Liliopsida</taxon>
        <taxon>Zingiberales</taxon>
        <taxon>Musaceae</taxon>
        <taxon>Musa</taxon>
    </lineage>
</organism>
<name>A0A804HTE9_MUSAM</name>
<dbReference type="Proteomes" id="UP000012960">
    <property type="component" value="Unplaced"/>
</dbReference>
<accession>A0A804HTE9</accession>
<reference evidence="1" key="1">
    <citation type="submission" date="2021-03" db="EMBL/GenBank/DDBJ databases">
        <authorList>
            <consortium name="Genoscope - CEA"/>
            <person name="William W."/>
        </authorList>
    </citation>
    <scope>NUCLEOTIDE SEQUENCE</scope>
    <source>
        <strain evidence="1">Doubled-haploid Pahang</strain>
    </source>
</reference>
<dbReference type="EnsemblPlants" id="Ma01_t12810.1">
    <property type="protein sequence ID" value="Ma01_p12810.1"/>
    <property type="gene ID" value="Ma01_g12810"/>
</dbReference>
<dbReference type="Gramene" id="Ma01_t12810.1">
    <property type="protein sequence ID" value="Ma01_p12810.1"/>
    <property type="gene ID" value="Ma01_g12810"/>
</dbReference>
<proteinExistence type="predicted"/>
<dbReference type="InParanoid" id="A0A804HTE9"/>
<gene>
    <name evidence="1" type="ORF">GSMUA_296570.1</name>
</gene>
<keyword evidence="3" id="KW-1185">Reference proteome</keyword>
<evidence type="ECO:0000313" key="2">
    <source>
        <dbReference type="EnsemblPlants" id="Ma01_p12810.1"/>
    </source>
</evidence>